<dbReference type="STRING" id="1802301.A2664_00350"/>
<evidence type="ECO:0000313" key="3">
    <source>
        <dbReference type="EMBL" id="OHA18664.1"/>
    </source>
</evidence>
<dbReference type="PANTHER" id="PTHR34819">
    <property type="entry name" value="LARGE CYSTEINE-RICH PERIPLASMIC PROTEIN OMCB"/>
    <property type="match status" value="1"/>
</dbReference>
<evidence type="ECO:0000259" key="2">
    <source>
        <dbReference type="PROSITE" id="PS50093"/>
    </source>
</evidence>
<accession>A0A1G2M4H1</accession>
<keyword evidence="1" id="KW-0472">Membrane</keyword>
<dbReference type="InterPro" id="IPR000601">
    <property type="entry name" value="PKD_dom"/>
</dbReference>
<gene>
    <name evidence="3" type="ORF">A2664_00350</name>
</gene>
<feature type="domain" description="PKD" evidence="2">
    <location>
        <begin position="449"/>
        <end position="527"/>
    </location>
</feature>
<dbReference type="InterPro" id="IPR001434">
    <property type="entry name" value="OmcB-like_DUF11"/>
</dbReference>
<feature type="domain" description="PKD" evidence="2">
    <location>
        <begin position="363"/>
        <end position="442"/>
    </location>
</feature>
<dbReference type="Pfam" id="PF01345">
    <property type="entry name" value="DUF11"/>
    <property type="match status" value="1"/>
</dbReference>
<proteinExistence type="predicted"/>
<reference evidence="3 4" key="1">
    <citation type="journal article" date="2016" name="Nat. Commun.">
        <title>Thousands of microbial genomes shed light on interconnected biogeochemical processes in an aquifer system.</title>
        <authorList>
            <person name="Anantharaman K."/>
            <person name="Brown C.T."/>
            <person name="Hug L.A."/>
            <person name="Sharon I."/>
            <person name="Castelle C.J."/>
            <person name="Probst A.J."/>
            <person name="Thomas B.C."/>
            <person name="Singh A."/>
            <person name="Wilkins M.J."/>
            <person name="Karaoz U."/>
            <person name="Brodie E.L."/>
            <person name="Williams K.H."/>
            <person name="Hubbard S.S."/>
            <person name="Banfield J.F."/>
        </authorList>
    </citation>
    <scope>NUCLEOTIDE SEQUENCE [LARGE SCALE GENOMIC DNA]</scope>
</reference>
<evidence type="ECO:0000256" key="1">
    <source>
        <dbReference type="SAM" id="Phobius"/>
    </source>
</evidence>
<dbReference type="SUPFAM" id="SSF49299">
    <property type="entry name" value="PKD domain"/>
    <property type="match status" value="3"/>
</dbReference>
<keyword evidence="1" id="KW-0812">Transmembrane</keyword>
<dbReference type="AlphaFoldDB" id="A0A1G2M4H1"/>
<dbReference type="Proteomes" id="UP000178873">
    <property type="component" value="Unassembled WGS sequence"/>
</dbReference>
<organism evidence="3 4">
    <name type="scientific">Candidatus Taylorbacteria bacterium RIFCSPHIGHO2_01_FULL_46_22b</name>
    <dbReference type="NCBI Taxonomy" id="1802301"/>
    <lineage>
        <taxon>Bacteria</taxon>
        <taxon>Candidatus Tayloriibacteriota</taxon>
    </lineage>
</organism>
<keyword evidence="1" id="KW-1133">Transmembrane helix</keyword>
<dbReference type="InterPro" id="IPR035986">
    <property type="entry name" value="PKD_dom_sf"/>
</dbReference>
<dbReference type="InterPro" id="IPR047589">
    <property type="entry name" value="DUF11_rpt"/>
</dbReference>
<dbReference type="PROSITE" id="PS50093">
    <property type="entry name" value="PKD"/>
    <property type="match status" value="2"/>
</dbReference>
<dbReference type="InterPro" id="IPR022409">
    <property type="entry name" value="PKD/Chitinase_dom"/>
</dbReference>
<dbReference type="NCBIfam" id="TIGR01451">
    <property type="entry name" value="B_ant_repeat"/>
    <property type="match status" value="1"/>
</dbReference>
<evidence type="ECO:0000313" key="4">
    <source>
        <dbReference type="Proteomes" id="UP000178873"/>
    </source>
</evidence>
<name>A0A1G2M4H1_9BACT</name>
<dbReference type="InterPro" id="IPR013783">
    <property type="entry name" value="Ig-like_fold"/>
</dbReference>
<dbReference type="Gene3D" id="2.60.40.740">
    <property type="match status" value="1"/>
</dbReference>
<dbReference type="EMBL" id="MHRF01000003">
    <property type="protein sequence ID" value="OHA18664.1"/>
    <property type="molecule type" value="Genomic_DNA"/>
</dbReference>
<dbReference type="InterPro" id="IPR051172">
    <property type="entry name" value="Chlamydia_OmcB"/>
</dbReference>
<dbReference type="Gene3D" id="2.60.40.10">
    <property type="entry name" value="Immunoglobulins"/>
    <property type="match status" value="1"/>
</dbReference>
<feature type="transmembrane region" description="Helical" evidence="1">
    <location>
        <begin position="575"/>
        <end position="596"/>
    </location>
</feature>
<comment type="caution">
    <text evidence="3">The sequence shown here is derived from an EMBL/GenBank/DDBJ whole genome shotgun (WGS) entry which is preliminary data.</text>
</comment>
<dbReference type="SMART" id="SM00089">
    <property type="entry name" value="PKD"/>
    <property type="match status" value="4"/>
</dbReference>
<sequence length="906" mass="95613">MKTTSHTSPISRITVATLFLLGLLSVVPQSALAWNLQGSCVGVPSSVSVGDSVLWSATQTSTMLPHEGHYEWVWSGTNGLSGTSQTLAKTYTTPGIKNATVVISMVLDMGLVEKITRSCQITVTAPPPQCVLEITKTVDKTTAQVGDILTYTIEYKNTGTANCTGSGVKVQDVVDPHLNFIAETHSANVIPGYVTDHSSVPLYQTANRTLTWHTSTLTPGQSASITWTGEITAPLLCGSFHVDNKASVTSIEYANFTTWVHSNTVRTNVTNTCPPLLDGSCTIAPVSANIGDPVTFSATASGGTGTYSYTWAGTDGLSGVVASILKTYTSIGTKTGTVTIVSGSDTITRSCTIDIGSVPPPQLIGSCTANPTSTFMGTPVTFSSSASGGTGTYTYAWSGTDGLSGTANSVVKSYTTVGNKQATVVITSGSNSVTATCDTSVTSISIPSFSASCSVSPASIRTGESVQWAATASGGTGTYAYTWSGTDGLSGTTQTVDKTYASAGSKSAMVTVTSGSNTISTSCELNVLPPPGCTQNCGGGGFNPPTVVLLKKPPVGQVLSAIYLSQIPYTGFGDWYKIALFILVLALWSAAAVYFFRSKLWKQKLSLRFGHSPVSPIAQSSLADEVMEIKTGDSLNEEWMPYDTHQTSRPTVSVPTDDLFSITNGTTTHMIQAGILDVIASEAQRKRVVISEEGMKLVASQSGYDANTVLSLLDTIIGNAEKTYDREDGWLLLNKEKISSSLSSVSPVSASMSIKEPAPVPVPAPAPVRVVPPVSPMPPAQKNPVTYSQPVSHGTVDTALFVEWLSSGDTKQVAHYLKQLREQSAGVGPFLKKVILDLDLVYRARFDEVDEQVSDRLVRTVATIPNEQLEQLIGVLISSMDQKYRSASLGVKIALLRAEEVGKMHR</sequence>
<protein>
    <recommendedName>
        <fullName evidence="2">PKD domain-containing protein</fullName>
    </recommendedName>
</protein>